<proteinExistence type="predicted"/>
<name>W9CLM1_SCLBF</name>
<organism evidence="1 2">
    <name type="scientific">Sclerotinia borealis (strain F-4128)</name>
    <dbReference type="NCBI Taxonomy" id="1432307"/>
    <lineage>
        <taxon>Eukaryota</taxon>
        <taxon>Fungi</taxon>
        <taxon>Dikarya</taxon>
        <taxon>Ascomycota</taxon>
        <taxon>Pezizomycotina</taxon>
        <taxon>Leotiomycetes</taxon>
        <taxon>Helotiales</taxon>
        <taxon>Sclerotiniaceae</taxon>
        <taxon>Sclerotinia</taxon>
    </lineage>
</organism>
<evidence type="ECO:0000313" key="1">
    <source>
        <dbReference type="EMBL" id="ESZ95395.1"/>
    </source>
</evidence>
<gene>
    <name evidence="1" type="ORF">SBOR_4251</name>
</gene>
<dbReference type="HOGENOM" id="CLU_842379_0_0_1"/>
<dbReference type="OrthoDB" id="3543113at2759"/>
<dbReference type="AlphaFoldDB" id="W9CLM1"/>
<sequence>MCKPAKSEDSCIHVSHHGWTCSPHLDPNSPGTVKCGRRGPEGFIESLDSPSLRLLQITFPCDTTGPMLLSFVRAVESNCRFQNLTELVLGGGSWFTHWYLYPERPPLKIRSEDLREAVKILLPMPQLKVLQLSVASGFLDDLDLALFQNMANAMPSLEKLYLNYADSFTIAQYYIMTHYERIPVHHLAAFCSMFKNLKEVGVGTVDGISVEENPKEDWICKDIKTLKVGAWAGRDELRGGNIAESPWGGGISRGHLYDALRTFFPESDMAKVGFSRHDQWIWYESIHGDLSAWETDWAAMKDGVSNSSTSLGLSETLVGLDETSRLEEES</sequence>
<protein>
    <submittedName>
        <fullName evidence="1">Uncharacterized protein</fullName>
    </submittedName>
</protein>
<comment type="caution">
    <text evidence="1">The sequence shown here is derived from an EMBL/GenBank/DDBJ whole genome shotgun (WGS) entry which is preliminary data.</text>
</comment>
<dbReference type="Proteomes" id="UP000019487">
    <property type="component" value="Unassembled WGS sequence"/>
</dbReference>
<evidence type="ECO:0000313" key="2">
    <source>
        <dbReference type="Proteomes" id="UP000019487"/>
    </source>
</evidence>
<dbReference type="EMBL" id="AYSA01000188">
    <property type="protein sequence ID" value="ESZ95395.1"/>
    <property type="molecule type" value="Genomic_DNA"/>
</dbReference>
<reference evidence="1 2" key="1">
    <citation type="journal article" date="2014" name="Genome Announc.">
        <title>Draft genome sequence of Sclerotinia borealis, a psychrophilic plant pathogenic fungus.</title>
        <authorList>
            <person name="Mardanov A.V."/>
            <person name="Beletsky A.V."/>
            <person name="Kadnikov V.V."/>
            <person name="Ignatov A.N."/>
            <person name="Ravin N.V."/>
        </authorList>
    </citation>
    <scope>NUCLEOTIDE SEQUENCE [LARGE SCALE GENOMIC DNA]</scope>
    <source>
        <strain evidence="2">F-4157</strain>
    </source>
</reference>
<accession>W9CLM1</accession>
<keyword evidence="2" id="KW-1185">Reference proteome</keyword>